<evidence type="ECO:0000313" key="1">
    <source>
        <dbReference type="EMBL" id="KAK6515250.1"/>
    </source>
</evidence>
<sequence>MQAHGIHSHEFPQHVWQSSSVRRRRAQILNRIGHQQNRCKSFRCNENRGIVARTGVYPGDDLTTRNCPTPRVAAECAVFYACYCHVELDEDPPGPRPTDVTIDDFQNALNRIPMTYKLNNGNCRFDFGGFYGKESQYISWEGAENHRALAPDTKEPYWLEGPDESQEELSSKWMGLEYNPGMGSSVVKREEGG</sequence>
<comment type="caution">
    <text evidence="1">The sequence shown here is derived from an EMBL/GenBank/DDBJ whole genome shotgun (WGS) entry which is preliminary data.</text>
</comment>
<dbReference type="Proteomes" id="UP001307849">
    <property type="component" value="Unassembled WGS sequence"/>
</dbReference>
<evidence type="ECO:0000313" key="2">
    <source>
        <dbReference type="Proteomes" id="UP001307849"/>
    </source>
</evidence>
<organism evidence="1 2">
    <name type="scientific">Arthrobotrys conoides</name>
    <dbReference type="NCBI Taxonomy" id="74498"/>
    <lineage>
        <taxon>Eukaryota</taxon>
        <taxon>Fungi</taxon>
        <taxon>Dikarya</taxon>
        <taxon>Ascomycota</taxon>
        <taxon>Pezizomycotina</taxon>
        <taxon>Orbiliomycetes</taxon>
        <taxon>Orbiliales</taxon>
        <taxon>Orbiliaceae</taxon>
        <taxon>Arthrobotrys</taxon>
    </lineage>
</organism>
<accession>A0AAN8RY58</accession>
<keyword evidence="2" id="KW-1185">Reference proteome</keyword>
<dbReference type="AlphaFoldDB" id="A0AAN8RY58"/>
<gene>
    <name evidence="1" type="ORF">TWF506_007593</name>
</gene>
<protein>
    <submittedName>
        <fullName evidence="1">Uncharacterized protein</fullName>
    </submittedName>
</protein>
<dbReference type="EMBL" id="JAVHJM010000004">
    <property type="protein sequence ID" value="KAK6515250.1"/>
    <property type="molecule type" value="Genomic_DNA"/>
</dbReference>
<name>A0AAN8RY58_9PEZI</name>
<proteinExistence type="predicted"/>
<reference evidence="1 2" key="1">
    <citation type="submission" date="2019-10" db="EMBL/GenBank/DDBJ databases">
        <authorList>
            <person name="Palmer J.M."/>
        </authorList>
    </citation>
    <scope>NUCLEOTIDE SEQUENCE [LARGE SCALE GENOMIC DNA]</scope>
    <source>
        <strain evidence="1 2">TWF506</strain>
    </source>
</reference>